<keyword evidence="1" id="KW-0175">Coiled coil</keyword>
<dbReference type="AlphaFoldDB" id="A0A2T4APJ4"/>
<dbReference type="Proteomes" id="UP000241690">
    <property type="component" value="Unassembled WGS sequence"/>
</dbReference>
<dbReference type="STRING" id="983964.A0A2T4APJ4"/>
<dbReference type="EMBL" id="KZ679676">
    <property type="protein sequence ID" value="PTB58950.1"/>
    <property type="molecule type" value="Genomic_DNA"/>
</dbReference>
<sequence length="437" mass="50776">MESESFTPRRRLSIGQRDELRDQAQLRQLQDSIARLTAEKESAEREAGRAMQQIQDLKHLLNSDMEEIAKDADSLGQELSRLKEENRLLREELNDAQSHIFSLQPYRKDLTPEEVGRQYDDLIEQVQDWVQKFMEPWLDDYEAGIEALATSVRKQSGEASKFKKALHKHPDLVHACLFPETDEDIIAGIIMRFLNDHIFQKVLYGSAQNYTEMVSFIETQMQTSVEPKRDLFAVRTWTAESYSALMSAPQFKSVRTRRSRDLTLDLADILRIFCKKDKFQWFCQNMEENCVKPAMALYEKIQVSTHHFYLDIQPYISWSGSRFALSPEFVENVDKLDCRNILQSRKAFNMAKLDPRPSKKDLYLDLFNVCTVVPALYIRQIGQRDAIKAPSIVRKQQMLVAWGPEDKRDKFVEDGDPSLVAYLCFPKSRKKGEGWLG</sequence>
<keyword evidence="3" id="KW-1185">Reference proteome</keyword>
<protein>
    <submittedName>
        <fullName evidence="2">Uncharacterized protein</fullName>
    </submittedName>
</protein>
<reference evidence="2 3" key="1">
    <citation type="submission" date="2016-07" db="EMBL/GenBank/DDBJ databases">
        <title>Multiple horizontal gene transfer events from other fungi enriched the ability of initially mycotrophic Trichoderma (Ascomycota) to feed on dead plant biomass.</title>
        <authorList>
            <consortium name="DOE Joint Genome Institute"/>
            <person name="Aerts A."/>
            <person name="Atanasova L."/>
            <person name="Chenthamara K."/>
            <person name="Zhang J."/>
            <person name="Grujic M."/>
            <person name="Henrissat B."/>
            <person name="Kuo A."/>
            <person name="Salamov A."/>
            <person name="Lipzen A."/>
            <person name="Labutti K."/>
            <person name="Barry K."/>
            <person name="Miao Y."/>
            <person name="Rahimi M.J."/>
            <person name="Shen Q."/>
            <person name="Grigoriev I.V."/>
            <person name="Kubicek C.P."/>
            <person name="Druzhinina I.S."/>
        </authorList>
    </citation>
    <scope>NUCLEOTIDE SEQUENCE [LARGE SCALE GENOMIC DNA]</scope>
    <source>
        <strain evidence="2 3">CBS 226.95</strain>
    </source>
</reference>
<organism evidence="2 3">
    <name type="scientific">Trichoderma harzianum CBS 226.95</name>
    <dbReference type="NCBI Taxonomy" id="983964"/>
    <lineage>
        <taxon>Eukaryota</taxon>
        <taxon>Fungi</taxon>
        <taxon>Dikarya</taxon>
        <taxon>Ascomycota</taxon>
        <taxon>Pezizomycotina</taxon>
        <taxon>Sordariomycetes</taxon>
        <taxon>Hypocreomycetidae</taxon>
        <taxon>Hypocreales</taxon>
        <taxon>Hypocreaceae</taxon>
        <taxon>Trichoderma</taxon>
    </lineage>
</organism>
<name>A0A2T4APJ4_TRIHA</name>
<evidence type="ECO:0000313" key="2">
    <source>
        <dbReference type="EMBL" id="PTB58950.1"/>
    </source>
</evidence>
<dbReference type="RefSeq" id="XP_024778627.1">
    <property type="nucleotide sequence ID" value="XM_024922484.1"/>
</dbReference>
<accession>A0A2T4APJ4</accession>
<gene>
    <name evidence="2" type="ORF">M431DRAFT_76631</name>
</gene>
<dbReference type="GeneID" id="36631067"/>
<evidence type="ECO:0000313" key="3">
    <source>
        <dbReference type="Proteomes" id="UP000241690"/>
    </source>
</evidence>
<feature type="coiled-coil region" evidence="1">
    <location>
        <begin position="26"/>
        <end position="99"/>
    </location>
</feature>
<proteinExistence type="predicted"/>
<evidence type="ECO:0000256" key="1">
    <source>
        <dbReference type="SAM" id="Coils"/>
    </source>
</evidence>